<dbReference type="GO" id="GO:0120293">
    <property type="term" value="C:dynein axonemal particle"/>
    <property type="evidence" value="ECO:0007669"/>
    <property type="project" value="UniProtKB-SubCell"/>
</dbReference>
<comment type="function">
    <text evidence="6">Required for the assembly of axonemal inner and outer dynein arms. Involved in preassembly of dyneins into complexes before their transport into cilia.</text>
</comment>
<dbReference type="Ensembl" id="ENSSLDT00000014180.1">
    <property type="protein sequence ID" value="ENSSLDP00000013673.1"/>
    <property type="gene ID" value="ENSSLDG00000010866.1"/>
</dbReference>
<feature type="domain" description="Dynein assembly factor 3 C-terminal" evidence="8">
    <location>
        <begin position="140"/>
        <end position="448"/>
    </location>
</feature>
<evidence type="ECO:0000259" key="7">
    <source>
        <dbReference type="Pfam" id="PF14737"/>
    </source>
</evidence>
<dbReference type="PANTHER" id="PTHR22118">
    <property type="entry name" value="DYNEIN ASSEMBLY FACTOR 3, AXONEMAL"/>
    <property type="match status" value="1"/>
</dbReference>
<evidence type="ECO:0000313" key="10">
    <source>
        <dbReference type="Proteomes" id="UP000261360"/>
    </source>
</evidence>
<evidence type="ECO:0000256" key="1">
    <source>
        <dbReference type="ARBA" id="ARBA00010449"/>
    </source>
</evidence>
<accession>A0A3B4XPG1</accession>
<dbReference type="Pfam" id="PF14740">
    <property type="entry name" value="DUF4471"/>
    <property type="match status" value="1"/>
</dbReference>
<comment type="subcellular location">
    <subcellularLocation>
        <location evidence="4">Dynein axonemal particle</location>
    </subcellularLocation>
</comment>
<reference evidence="9" key="1">
    <citation type="submission" date="2025-08" db="UniProtKB">
        <authorList>
            <consortium name="Ensembl"/>
        </authorList>
    </citation>
    <scope>IDENTIFICATION</scope>
</reference>
<dbReference type="GeneTree" id="ENSGT00390000002069"/>
<proteinExistence type="inferred from homology"/>
<evidence type="ECO:0000256" key="6">
    <source>
        <dbReference type="ARBA" id="ARBA00025165"/>
    </source>
</evidence>
<reference evidence="9" key="2">
    <citation type="submission" date="2025-09" db="UniProtKB">
        <authorList>
            <consortium name="Ensembl"/>
        </authorList>
    </citation>
    <scope>IDENTIFICATION</scope>
</reference>
<keyword evidence="3" id="KW-0970">Cilium biogenesis/degradation</keyword>
<evidence type="ECO:0000256" key="4">
    <source>
        <dbReference type="ARBA" id="ARBA00024190"/>
    </source>
</evidence>
<dbReference type="GO" id="GO:0070286">
    <property type="term" value="P:axonemal dynein complex assembly"/>
    <property type="evidence" value="ECO:0007669"/>
    <property type="project" value="InterPro"/>
</dbReference>
<dbReference type="InterPro" id="IPR039304">
    <property type="entry name" value="DNAAF3"/>
</dbReference>
<dbReference type="Proteomes" id="UP000261360">
    <property type="component" value="Unplaced"/>
</dbReference>
<sequence length="464" mass="52451">MSAGRASEGPGCISWWGFSPALDLLRTGPVRHEEEVNVLLVGSGDPRHILKTIAGLQNGEGLHVWVIENSMEVVARQLLLLYLALMPQESMGLNEKTEVYLEVFGNSEIRSQTEEILRRAASQLSLCVTETMETATHPCLNTTLLKFKERDELDRIFKLWIRPQFSSSSSESSGPILMSKAWDYRVRQHLGTRYDSKKGCFDWDLTMKLHEKGCGVINKQQYVQWRERGLAFEMREGAYQITNASLLSLRVFSQRGNKVAVRGYWGDIVSSPYLSFGIETDDKSLLKKQNGQHIKVKYTAAMAWIICFVTLYECLFFVLPPFPHTHRQPRISPLQMCRHCSSPCPVDGAAPLLLNLMHLNGISVTFLPLDSLYKLPEKQKYSQFFNTIYFSTSCVHQLGPTMRQIAAPDAVVVMELAKYILDLNKEQEAGFAKKVVSIALEAGFEPWHEGKSDDVHAVTKNNLS</sequence>
<feature type="domain" description="DUF4470" evidence="7">
    <location>
        <begin position="15"/>
        <end position="109"/>
    </location>
</feature>
<dbReference type="GO" id="GO:0044458">
    <property type="term" value="P:motile cilium assembly"/>
    <property type="evidence" value="ECO:0007669"/>
    <property type="project" value="TreeGrafter"/>
</dbReference>
<evidence type="ECO:0000259" key="8">
    <source>
        <dbReference type="Pfam" id="PF14740"/>
    </source>
</evidence>
<dbReference type="InterPro" id="IPR027974">
    <property type="entry name" value="DUF4470"/>
</dbReference>
<evidence type="ECO:0000256" key="2">
    <source>
        <dbReference type="ARBA" id="ARBA00022490"/>
    </source>
</evidence>
<dbReference type="AlphaFoldDB" id="A0A3B4XPG1"/>
<keyword evidence="2" id="KW-0963">Cytoplasm</keyword>
<evidence type="ECO:0000313" key="9">
    <source>
        <dbReference type="Ensembl" id="ENSSLDP00000013673.1"/>
    </source>
</evidence>
<evidence type="ECO:0000256" key="3">
    <source>
        <dbReference type="ARBA" id="ARBA00022794"/>
    </source>
</evidence>
<evidence type="ECO:0000256" key="5">
    <source>
        <dbReference type="ARBA" id="ARBA00024431"/>
    </source>
</evidence>
<dbReference type="STRING" id="1841481.ENSSLDP00000013673"/>
<dbReference type="PANTHER" id="PTHR22118:SF14">
    <property type="entry name" value="DYNEIN AXONEMAL ASSEMBLY FACTOR 3"/>
    <property type="match status" value="1"/>
</dbReference>
<name>A0A3B4XPG1_SERLL</name>
<dbReference type="Pfam" id="PF14737">
    <property type="entry name" value="DUF4470"/>
    <property type="match status" value="1"/>
</dbReference>
<protein>
    <recommendedName>
        <fullName evidence="5">Dynein axonemal assembly factor 3</fullName>
    </recommendedName>
</protein>
<comment type="similarity">
    <text evidence="1">Belongs to the DNAAF3 family.</text>
</comment>
<organism evidence="9 10">
    <name type="scientific">Seriola lalandi dorsalis</name>
    <dbReference type="NCBI Taxonomy" id="1841481"/>
    <lineage>
        <taxon>Eukaryota</taxon>
        <taxon>Metazoa</taxon>
        <taxon>Chordata</taxon>
        <taxon>Craniata</taxon>
        <taxon>Vertebrata</taxon>
        <taxon>Euteleostomi</taxon>
        <taxon>Actinopterygii</taxon>
        <taxon>Neopterygii</taxon>
        <taxon>Teleostei</taxon>
        <taxon>Neoteleostei</taxon>
        <taxon>Acanthomorphata</taxon>
        <taxon>Carangaria</taxon>
        <taxon>Carangiformes</taxon>
        <taxon>Carangidae</taxon>
        <taxon>Seriola</taxon>
    </lineage>
</organism>
<keyword evidence="10" id="KW-1185">Reference proteome</keyword>
<dbReference type="InterPro" id="IPR028235">
    <property type="entry name" value="DNAAF3_C"/>
</dbReference>